<protein>
    <submittedName>
        <fullName evidence="4">Nwd2</fullName>
    </submittedName>
</protein>
<dbReference type="SUPFAM" id="SSF52540">
    <property type="entry name" value="P-loop containing nucleoside triphosphate hydrolases"/>
    <property type="match status" value="1"/>
</dbReference>
<dbReference type="AlphaFoldDB" id="V2WY26"/>
<evidence type="ECO:0000256" key="1">
    <source>
        <dbReference type="ARBA" id="ARBA00022737"/>
    </source>
</evidence>
<evidence type="ECO:0000313" key="5">
    <source>
        <dbReference type="Proteomes" id="UP000017559"/>
    </source>
</evidence>
<dbReference type="KEGG" id="mrr:Moror_10582"/>
<dbReference type="PANTHER" id="PTHR10039:SF5">
    <property type="entry name" value="NACHT DOMAIN-CONTAINING PROTEIN"/>
    <property type="match status" value="1"/>
</dbReference>
<dbReference type="Pfam" id="PF24883">
    <property type="entry name" value="NPHP3_N"/>
    <property type="match status" value="1"/>
</dbReference>
<comment type="caution">
    <text evidence="4">The sequence shown here is derived from an EMBL/GenBank/DDBJ whole genome shotgun (WGS) entry which is preliminary data.</text>
</comment>
<feature type="domain" description="NACHT" evidence="3">
    <location>
        <begin position="88"/>
        <end position="240"/>
    </location>
</feature>
<keyword evidence="5" id="KW-1185">Reference proteome</keyword>
<proteinExistence type="predicted"/>
<organism evidence="4 5">
    <name type="scientific">Moniliophthora roreri (strain MCA 2997)</name>
    <name type="common">Cocoa frosty pod rot fungus</name>
    <name type="synonym">Crinipellis roreri</name>
    <dbReference type="NCBI Taxonomy" id="1381753"/>
    <lineage>
        <taxon>Eukaryota</taxon>
        <taxon>Fungi</taxon>
        <taxon>Dikarya</taxon>
        <taxon>Basidiomycota</taxon>
        <taxon>Agaricomycotina</taxon>
        <taxon>Agaricomycetes</taxon>
        <taxon>Agaricomycetidae</taxon>
        <taxon>Agaricales</taxon>
        <taxon>Marasmiineae</taxon>
        <taxon>Marasmiaceae</taxon>
        <taxon>Moniliophthora</taxon>
    </lineage>
</organism>
<dbReference type="InterPro" id="IPR007111">
    <property type="entry name" value="NACHT_NTPase"/>
</dbReference>
<dbReference type="PROSITE" id="PS50837">
    <property type="entry name" value="NACHT"/>
    <property type="match status" value="1"/>
</dbReference>
<dbReference type="EMBL" id="AWSO01000321">
    <property type="protein sequence ID" value="ESK91753.1"/>
    <property type="molecule type" value="Genomic_DNA"/>
</dbReference>
<dbReference type="Proteomes" id="UP000017559">
    <property type="component" value="Unassembled WGS sequence"/>
</dbReference>
<feature type="region of interest" description="Disordered" evidence="2">
    <location>
        <begin position="818"/>
        <end position="854"/>
    </location>
</feature>
<keyword evidence="1" id="KW-0677">Repeat</keyword>
<dbReference type="InterPro" id="IPR056884">
    <property type="entry name" value="NPHP3-like_N"/>
</dbReference>
<gene>
    <name evidence="4" type="ORF">Moror_10582</name>
</gene>
<dbReference type="PANTHER" id="PTHR10039">
    <property type="entry name" value="AMELOGENIN"/>
    <property type="match status" value="1"/>
</dbReference>
<name>V2WY26_MONRO</name>
<feature type="compositionally biased region" description="Polar residues" evidence="2">
    <location>
        <begin position="829"/>
        <end position="839"/>
    </location>
</feature>
<evidence type="ECO:0000256" key="2">
    <source>
        <dbReference type="SAM" id="MobiDB-lite"/>
    </source>
</evidence>
<evidence type="ECO:0000313" key="4">
    <source>
        <dbReference type="EMBL" id="ESK91753.1"/>
    </source>
</evidence>
<evidence type="ECO:0000259" key="3">
    <source>
        <dbReference type="PROSITE" id="PS50837"/>
    </source>
</evidence>
<dbReference type="InterPro" id="IPR027417">
    <property type="entry name" value="P-loop_NTPase"/>
</dbReference>
<reference evidence="4 5" key="1">
    <citation type="journal article" date="2014" name="BMC Genomics">
        <title>Genome and secretome analysis of the hemibiotrophic fungal pathogen, Moniliophthora roreri, which causes frosty pod rot disease of cacao: mechanisms of the biotrophic and necrotrophic phases.</title>
        <authorList>
            <person name="Meinhardt L.W."/>
            <person name="Costa G.G.L."/>
            <person name="Thomazella D.P.T."/>
            <person name="Teixeira P.J.P.L."/>
            <person name="Carazzolle M.F."/>
            <person name="Schuster S.C."/>
            <person name="Carlson J.E."/>
            <person name="Guiltinan M.J."/>
            <person name="Mieczkowski P."/>
            <person name="Farmer A."/>
            <person name="Ramaraj T."/>
            <person name="Crozier J."/>
            <person name="Davis R.E."/>
            <person name="Shao J."/>
            <person name="Melnick R.L."/>
            <person name="Pereira G.A.G."/>
            <person name="Bailey B.A."/>
        </authorList>
    </citation>
    <scope>NUCLEOTIDE SEQUENCE [LARGE SCALE GENOMIC DNA]</scope>
    <source>
        <strain evidence="4 5">MCA 2997</strain>
    </source>
</reference>
<sequence>MAFANSSDFAIHGGAHNVVYGVQDISHTTNYIGDSDNKFLELLTERAAPNAFFDSERRFPPPNCHPGTRAAILQKLSHWIEDDSRTTQVFWLYGSAGVGKSAIAQNLSEKYANSRLAASFFFSRNDSSRDKLDPFVPTIAYQLSKSEPLGDLLGPLIKAAIRDNPSIFHKSHEYQFRKLILEPISKVYSQARSDLPILIIIDGLDECVLTASQERLLAMIRAATTSKTPTSLIFLICSRPEPRIRDIFDHAKFLSVLDRLGVGVSHDSDQDIELYLRYGFTEIRKKHHRTMRNIDSSWPGDRAIHQLVQRASGQFIYVTTVIKFVGSDDGLPAERLDTILYTPAEDIPSSPYPDLDLLYRQILFPCLHREKVLQILRLLITPHDGTSEKLHWRSSWVIERLLEFKQGEVGMLLFRLHSVLHIPDEEDDQIAIPHASFTEFLLDTRRSLHYHVRRHSLAEYSDLVARLLLRSLSVTKFLYPIHQTSIDTALTSWRDHVCSTFRAQSTEDKLRAFASTRWAVYCWQSDSPSPDLIAALEDFDPYSYFAMVFNHCLLSWSEARVSDWEPDHWHKNSQPFSTIAYDLDRKVEQFRTAVSFVKTIRPKVPWNFVRRSESFLRRCTIGFNTVDLKPETLACWLYFMLLLRLCFVPSHYHRKKSILWMLLRPLGRDQMWATLLKRPVPLIAPADSKLVPPLTSSWVIIQASQESSIAWFERFLFLDYPLLQQELVEVFENAAWNAGCNLVKLWQLHHLKRSITKDRKLLEAKLRGDTSIEDGLEYVLVNASLPGEGIESAPSTGVQLAAGSHHFAQDQVPMLPRSSDSVASERITSHQATKRPQSSQRRDTRHTSGSIRRRAIVFEPDDDFLEWRSDAH</sequence>
<accession>V2WY26</accession>
<dbReference type="HOGENOM" id="CLU_000288_6_10_1"/>
<dbReference type="OrthoDB" id="5967843at2759"/>
<dbReference type="Gene3D" id="3.40.50.300">
    <property type="entry name" value="P-loop containing nucleotide triphosphate hydrolases"/>
    <property type="match status" value="1"/>
</dbReference>